<proteinExistence type="predicted"/>
<name>A0A8X7RSH0_BRACI</name>
<sequence>MISKGESERTRALYERLLDRTKHYKCEASAAKQEEDEEEEDQEKIDAIELNKECIRRTEKCINESAAITNLY</sequence>
<reference evidence="1 2" key="1">
    <citation type="submission" date="2020-02" db="EMBL/GenBank/DDBJ databases">
        <authorList>
            <person name="Ma Q."/>
            <person name="Huang Y."/>
            <person name="Song X."/>
            <person name="Pei D."/>
        </authorList>
    </citation>
    <scope>NUCLEOTIDE SEQUENCE [LARGE SCALE GENOMIC DNA]</scope>
    <source>
        <strain evidence="1">Sxm20200214</strain>
        <tissue evidence="1">Leaf</tissue>
    </source>
</reference>
<evidence type="ECO:0000313" key="2">
    <source>
        <dbReference type="Proteomes" id="UP000886595"/>
    </source>
</evidence>
<accession>A0A8X7RSH0</accession>
<gene>
    <name evidence="1" type="ORF">Bca52824_038774</name>
</gene>
<comment type="caution">
    <text evidence="1">The sequence shown here is derived from an EMBL/GenBank/DDBJ whole genome shotgun (WGS) entry which is preliminary data.</text>
</comment>
<dbReference type="AlphaFoldDB" id="A0A8X7RSH0"/>
<keyword evidence="2" id="KW-1185">Reference proteome</keyword>
<organism evidence="1 2">
    <name type="scientific">Brassica carinata</name>
    <name type="common">Ethiopian mustard</name>
    <name type="synonym">Abyssinian cabbage</name>
    <dbReference type="NCBI Taxonomy" id="52824"/>
    <lineage>
        <taxon>Eukaryota</taxon>
        <taxon>Viridiplantae</taxon>
        <taxon>Streptophyta</taxon>
        <taxon>Embryophyta</taxon>
        <taxon>Tracheophyta</taxon>
        <taxon>Spermatophyta</taxon>
        <taxon>Magnoliopsida</taxon>
        <taxon>eudicotyledons</taxon>
        <taxon>Gunneridae</taxon>
        <taxon>Pentapetalae</taxon>
        <taxon>rosids</taxon>
        <taxon>malvids</taxon>
        <taxon>Brassicales</taxon>
        <taxon>Brassicaceae</taxon>
        <taxon>Brassiceae</taxon>
        <taxon>Brassica</taxon>
    </lineage>
</organism>
<dbReference type="Proteomes" id="UP000886595">
    <property type="component" value="Unassembled WGS sequence"/>
</dbReference>
<dbReference type="EMBL" id="JAAMPC010000009">
    <property type="protein sequence ID" value="KAG2292105.1"/>
    <property type="molecule type" value="Genomic_DNA"/>
</dbReference>
<protein>
    <submittedName>
        <fullName evidence="1">Uncharacterized protein</fullName>
    </submittedName>
</protein>
<evidence type="ECO:0000313" key="1">
    <source>
        <dbReference type="EMBL" id="KAG2292105.1"/>
    </source>
</evidence>